<keyword evidence="5 14" id="KW-0808">Transferase</keyword>
<reference evidence="14 15" key="1">
    <citation type="submission" date="2024-09" db="EMBL/GenBank/DDBJ databases">
        <authorList>
            <person name="Sun Q."/>
            <person name="Mori K."/>
        </authorList>
    </citation>
    <scope>NUCLEOTIDE SEQUENCE [LARGE SCALE GENOMIC DNA]</scope>
    <source>
        <strain evidence="14 15">CCM 7765</strain>
    </source>
</reference>
<dbReference type="Gene3D" id="3.30.70.560">
    <property type="entry name" value="7,8-Dihydro-6-hydroxymethylpterin-pyrophosphokinase HPPK"/>
    <property type="match status" value="1"/>
</dbReference>
<evidence type="ECO:0000256" key="12">
    <source>
        <dbReference type="ARBA" id="ARBA00033413"/>
    </source>
</evidence>
<evidence type="ECO:0000256" key="3">
    <source>
        <dbReference type="ARBA" id="ARBA00013253"/>
    </source>
</evidence>
<evidence type="ECO:0000313" key="15">
    <source>
        <dbReference type="Proteomes" id="UP001589774"/>
    </source>
</evidence>
<dbReference type="Proteomes" id="UP001589774">
    <property type="component" value="Unassembled WGS sequence"/>
</dbReference>
<evidence type="ECO:0000256" key="8">
    <source>
        <dbReference type="ARBA" id="ARBA00022840"/>
    </source>
</evidence>
<dbReference type="CDD" id="cd00483">
    <property type="entry name" value="HPPK"/>
    <property type="match status" value="1"/>
</dbReference>
<dbReference type="Pfam" id="PF01288">
    <property type="entry name" value="HPPK"/>
    <property type="match status" value="1"/>
</dbReference>
<dbReference type="InterPro" id="IPR000550">
    <property type="entry name" value="Hppk"/>
</dbReference>
<keyword evidence="9" id="KW-0289">Folate biosynthesis</keyword>
<dbReference type="PANTHER" id="PTHR43071:SF1">
    <property type="entry name" value="2-AMINO-4-HYDROXY-6-HYDROXYMETHYLDIHYDROPTERIDINE PYROPHOSPHOKINASE"/>
    <property type="match status" value="1"/>
</dbReference>
<evidence type="ECO:0000313" key="14">
    <source>
        <dbReference type="EMBL" id="MFC0319709.1"/>
    </source>
</evidence>
<comment type="function">
    <text evidence="10">Catalyzes the transfer of pyrophosphate from adenosine triphosphate (ATP) to 6-hydroxymethyl-7,8-dihydropterin, an enzymatic step in folate biosynthesis pathway.</text>
</comment>
<keyword evidence="6" id="KW-0547">Nucleotide-binding</keyword>
<protein>
    <recommendedName>
        <fullName evidence="4">2-amino-4-hydroxy-6-hydroxymethyldihydropteridine pyrophosphokinase</fullName>
        <ecNumber evidence="3">2.7.6.3</ecNumber>
    </recommendedName>
    <alternativeName>
        <fullName evidence="11">6-hydroxymethyl-7,8-dihydropterin pyrophosphokinase</fullName>
    </alternativeName>
    <alternativeName>
        <fullName evidence="12">7,8-dihydro-6-hydroxymethylpterin-pyrophosphokinase</fullName>
    </alternativeName>
</protein>
<dbReference type="NCBIfam" id="TIGR01498">
    <property type="entry name" value="folK"/>
    <property type="match status" value="1"/>
</dbReference>
<evidence type="ECO:0000256" key="5">
    <source>
        <dbReference type="ARBA" id="ARBA00022679"/>
    </source>
</evidence>
<keyword evidence="15" id="KW-1185">Reference proteome</keyword>
<evidence type="ECO:0000256" key="6">
    <source>
        <dbReference type="ARBA" id="ARBA00022741"/>
    </source>
</evidence>
<keyword evidence="8" id="KW-0067">ATP-binding</keyword>
<proteinExistence type="inferred from homology"/>
<dbReference type="GO" id="GO:0003848">
    <property type="term" value="F:2-amino-4-hydroxy-6-hydroxymethyldihydropteridine diphosphokinase activity"/>
    <property type="evidence" value="ECO:0007669"/>
    <property type="project" value="UniProtKB-EC"/>
</dbReference>
<dbReference type="EC" id="2.7.6.3" evidence="3"/>
<gene>
    <name evidence="14" type="primary">folK</name>
    <name evidence="14" type="ORF">ACFFI0_15410</name>
</gene>
<dbReference type="SUPFAM" id="SSF55083">
    <property type="entry name" value="6-hydroxymethyl-7,8-dihydropterin pyrophosphokinase, HPPK"/>
    <property type="match status" value="1"/>
</dbReference>
<evidence type="ECO:0000256" key="10">
    <source>
        <dbReference type="ARBA" id="ARBA00029409"/>
    </source>
</evidence>
<dbReference type="PANTHER" id="PTHR43071">
    <property type="entry name" value="2-AMINO-4-HYDROXY-6-HYDROXYMETHYLDIHYDROPTERIDINE PYROPHOSPHOKINASE"/>
    <property type="match status" value="1"/>
</dbReference>
<comment type="similarity">
    <text evidence="2">Belongs to the HPPK family.</text>
</comment>
<feature type="domain" description="7,8-dihydro-6-hydroxymethylpterin-pyrophosphokinase" evidence="13">
    <location>
        <begin position="5"/>
        <end position="132"/>
    </location>
</feature>
<evidence type="ECO:0000256" key="7">
    <source>
        <dbReference type="ARBA" id="ARBA00022777"/>
    </source>
</evidence>
<dbReference type="EMBL" id="JBHLWO010000002">
    <property type="protein sequence ID" value="MFC0319709.1"/>
    <property type="molecule type" value="Genomic_DNA"/>
</dbReference>
<evidence type="ECO:0000259" key="13">
    <source>
        <dbReference type="Pfam" id="PF01288"/>
    </source>
</evidence>
<evidence type="ECO:0000256" key="11">
    <source>
        <dbReference type="ARBA" id="ARBA00029766"/>
    </source>
</evidence>
<organism evidence="14 15">
    <name type="scientific">Olivibacter oleidegradans</name>
    <dbReference type="NCBI Taxonomy" id="760123"/>
    <lineage>
        <taxon>Bacteria</taxon>
        <taxon>Pseudomonadati</taxon>
        <taxon>Bacteroidota</taxon>
        <taxon>Sphingobacteriia</taxon>
        <taxon>Sphingobacteriales</taxon>
        <taxon>Sphingobacteriaceae</taxon>
        <taxon>Olivibacter</taxon>
    </lineage>
</organism>
<name>A0ABV6HM90_9SPHI</name>
<comment type="pathway">
    <text evidence="1">Cofactor biosynthesis; tetrahydrofolate biosynthesis; 2-amino-4-hydroxy-6-hydroxymethyl-7,8-dihydropteridine diphosphate from 7,8-dihydroneopterin triphosphate: step 4/4.</text>
</comment>
<dbReference type="InterPro" id="IPR035907">
    <property type="entry name" value="Hppk_sf"/>
</dbReference>
<keyword evidence="7" id="KW-0418">Kinase</keyword>
<evidence type="ECO:0000256" key="9">
    <source>
        <dbReference type="ARBA" id="ARBA00022909"/>
    </source>
</evidence>
<accession>A0ABV6HM90</accession>
<sequence>MHTVYLILGSNLGDSRQQLTKAIQLIESRVGNVIDQSAIYETVAWGVNNQPNYLNQALKVNTILTPEQTLKEILAIEETLGRKRNTKWEARLIDIDILFYDAIILDTLNLKIPHPLLHLRRFVLTPLVEIAPGLMHPSYRMGIADLYEKLDDNLSVRRLEK</sequence>
<evidence type="ECO:0000256" key="4">
    <source>
        <dbReference type="ARBA" id="ARBA00016218"/>
    </source>
</evidence>
<dbReference type="RefSeq" id="WP_130855758.1">
    <property type="nucleotide sequence ID" value="NZ_JBHLWO010000002.1"/>
</dbReference>
<comment type="caution">
    <text evidence="14">The sequence shown here is derived from an EMBL/GenBank/DDBJ whole genome shotgun (WGS) entry which is preliminary data.</text>
</comment>
<evidence type="ECO:0000256" key="2">
    <source>
        <dbReference type="ARBA" id="ARBA00005810"/>
    </source>
</evidence>
<evidence type="ECO:0000256" key="1">
    <source>
        <dbReference type="ARBA" id="ARBA00005051"/>
    </source>
</evidence>